<dbReference type="EMBL" id="LLXL01003211">
    <property type="protein sequence ID" value="PKK59121.1"/>
    <property type="molecule type" value="Genomic_DNA"/>
</dbReference>
<dbReference type="VEuPathDB" id="FungiDB:FUN_011274"/>
<name>A0A2N1MFN4_9GLOM</name>
<gene>
    <name evidence="2" type="ORF">RhiirC2_761813</name>
    <name evidence="1" type="ORF">RhiirC2_762962</name>
</gene>
<evidence type="ECO:0000313" key="1">
    <source>
        <dbReference type="EMBL" id="PKK59121.1"/>
    </source>
</evidence>
<proteinExistence type="predicted"/>
<dbReference type="InterPro" id="IPR013761">
    <property type="entry name" value="SAM/pointed_sf"/>
</dbReference>
<accession>A0A2N1MFN4</accession>
<dbReference type="AlphaFoldDB" id="A0A2N1MFN4"/>
<reference evidence="2 3" key="1">
    <citation type="submission" date="2016-04" db="EMBL/GenBank/DDBJ databases">
        <title>Genome analyses suggest a sexual origin of heterokaryosis in a supposedly ancient asexual fungus.</title>
        <authorList>
            <person name="Ropars J."/>
            <person name="Sedzielewska K."/>
            <person name="Noel J."/>
            <person name="Charron P."/>
            <person name="Farinelli L."/>
            <person name="Marton T."/>
            <person name="Kruger M."/>
            <person name="Pelin A."/>
            <person name="Brachmann A."/>
            <person name="Corradi N."/>
        </authorList>
    </citation>
    <scope>NUCLEOTIDE SEQUENCE [LARGE SCALE GENOMIC DNA]</scope>
    <source>
        <strain evidence="2 3">C2</strain>
    </source>
</reference>
<reference evidence="2 3" key="2">
    <citation type="submission" date="2017-10" db="EMBL/GenBank/DDBJ databases">
        <title>Extensive intraspecific genome diversity in a model arbuscular mycorrhizal fungus.</title>
        <authorList>
            <person name="Chen E.C.H."/>
            <person name="Morin E."/>
            <person name="Baudet D."/>
            <person name="Noel J."/>
            <person name="Ndikumana S."/>
            <person name="Charron P."/>
            <person name="St-Onge C."/>
            <person name="Giorgi J."/>
            <person name="Grigoriev I.V."/>
            <person name="Roux C."/>
            <person name="Martin F.M."/>
            <person name="Corradi N."/>
        </authorList>
    </citation>
    <scope>NUCLEOTIDE SEQUENCE [LARGE SCALE GENOMIC DNA]</scope>
    <source>
        <strain evidence="2 3">C2</strain>
    </source>
</reference>
<dbReference type="VEuPathDB" id="FungiDB:RhiirFUN_020526"/>
<evidence type="ECO:0000313" key="2">
    <source>
        <dbReference type="EMBL" id="PKK60434.1"/>
    </source>
</evidence>
<dbReference type="VEuPathDB" id="FungiDB:RhiirA1_542715"/>
<comment type="caution">
    <text evidence="2">The sequence shown here is derived from an EMBL/GenBank/DDBJ whole genome shotgun (WGS) entry which is preliminary data.</text>
</comment>
<protein>
    <recommendedName>
        <fullName evidence="4">SAM domain-containing protein</fullName>
    </recommendedName>
</protein>
<dbReference type="EMBL" id="LLXL01002588">
    <property type="protein sequence ID" value="PKK60434.1"/>
    <property type="molecule type" value="Genomic_DNA"/>
</dbReference>
<sequence length="280" mass="31653">MSETSTPYTPASTSTTVAGNETVSLADEIKKYKTKELIDFLHKEEDLELEPEDYDIIEKERINGRTFFKITKEELERHGMKLGPATALVEFAKECKEKKLRSFSSYKTKKELSEVLEKYGIVSGDITRIPQFIPPTHTINESAPEFKLCIDDILRRIKNMGPVVDSNEAMRCEYISTILHTAVSILGDLVITPQANIIGEENTGRVDYAIKKIISEMLEEIICITEGKQNQATMGICQNLLQCRSACDMNINMSKKKRKADDAFDPDYDYVYGIVSTALK</sequence>
<evidence type="ECO:0000313" key="3">
    <source>
        <dbReference type="Proteomes" id="UP000233469"/>
    </source>
</evidence>
<feature type="non-terminal residue" evidence="2">
    <location>
        <position position="280"/>
    </location>
</feature>
<dbReference type="Proteomes" id="UP000233469">
    <property type="component" value="Unassembled WGS sequence"/>
</dbReference>
<evidence type="ECO:0008006" key="4">
    <source>
        <dbReference type="Google" id="ProtNLM"/>
    </source>
</evidence>
<dbReference type="Gene3D" id="1.10.150.50">
    <property type="entry name" value="Transcription Factor, Ets-1"/>
    <property type="match status" value="1"/>
</dbReference>
<organism evidence="2 3">
    <name type="scientific">Rhizophagus irregularis</name>
    <dbReference type="NCBI Taxonomy" id="588596"/>
    <lineage>
        <taxon>Eukaryota</taxon>
        <taxon>Fungi</taxon>
        <taxon>Fungi incertae sedis</taxon>
        <taxon>Mucoromycota</taxon>
        <taxon>Glomeromycotina</taxon>
        <taxon>Glomeromycetes</taxon>
        <taxon>Glomerales</taxon>
        <taxon>Glomeraceae</taxon>
        <taxon>Rhizophagus</taxon>
    </lineage>
</organism>